<accession>A0A7W7LFB0</accession>
<gene>
    <name evidence="2" type="ORF">FHS38_005049</name>
</gene>
<evidence type="ECO:0000259" key="1">
    <source>
        <dbReference type="PROSITE" id="PS51819"/>
    </source>
</evidence>
<evidence type="ECO:0000313" key="2">
    <source>
        <dbReference type="EMBL" id="MBB4888974.1"/>
    </source>
</evidence>
<dbReference type="InterPro" id="IPR004360">
    <property type="entry name" value="Glyas_Fos-R_dOase_dom"/>
</dbReference>
<dbReference type="CDD" id="cd08351">
    <property type="entry name" value="ChaP_like"/>
    <property type="match status" value="1"/>
</dbReference>
<keyword evidence="2" id="KW-0560">Oxidoreductase</keyword>
<sequence length="130" mass="14435">MAVQLNHTIVAAHDKWASAQFLTEILGLTPPRSAGVFVAVQLDNDVTLDFAEPGADHIRCQHLAFLVSEDDFDAAFARIRERELMYWADPRQRFPGEINTHDGGRGVYFLDPNGHALELITRPYGSGESA</sequence>
<feature type="domain" description="VOC" evidence="1">
    <location>
        <begin position="4"/>
        <end position="122"/>
    </location>
</feature>
<keyword evidence="3" id="KW-1185">Reference proteome</keyword>
<reference evidence="2 3" key="1">
    <citation type="submission" date="2020-08" db="EMBL/GenBank/DDBJ databases">
        <title>Genomic Encyclopedia of Type Strains, Phase III (KMG-III): the genomes of soil and plant-associated and newly described type strains.</title>
        <authorList>
            <person name="Whitman W."/>
        </authorList>
    </citation>
    <scope>NUCLEOTIDE SEQUENCE [LARGE SCALE GENOMIC DNA]</scope>
    <source>
        <strain evidence="2 3">CECT 3265</strain>
    </source>
</reference>
<dbReference type="PROSITE" id="PS51819">
    <property type="entry name" value="VOC"/>
    <property type="match status" value="1"/>
</dbReference>
<dbReference type="InterPro" id="IPR029068">
    <property type="entry name" value="Glyas_Bleomycin-R_OHBP_Dase"/>
</dbReference>
<dbReference type="InterPro" id="IPR037523">
    <property type="entry name" value="VOC_core"/>
</dbReference>
<organism evidence="2 3">
    <name type="scientific">Streptomyces netropsis</name>
    <name type="common">Streptoverticillium netropsis</name>
    <dbReference type="NCBI Taxonomy" id="55404"/>
    <lineage>
        <taxon>Bacteria</taxon>
        <taxon>Bacillati</taxon>
        <taxon>Actinomycetota</taxon>
        <taxon>Actinomycetes</taxon>
        <taxon>Kitasatosporales</taxon>
        <taxon>Streptomycetaceae</taxon>
        <taxon>Streptomyces</taxon>
    </lineage>
</organism>
<dbReference type="Gene3D" id="3.10.180.10">
    <property type="entry name" value="2,3-Dihydroxybiphenyl 1,2-Dioxygenase, domain 1"/>
    <property type="match status" value="1"/>
</dbReference>
<dbReference type="AlphaFoldDB" id="A0A7W7LFB0"/>
<dbReference type="SUPFAM" id="SSF54593">
    <property type="entry name" value="Glyoxalase/Bleomycin resistance protein/Dihydroxybiphenyl dioxygenase"/>
    <property type="match status" value="1"/>
</dbReference>
<keyword evidence="2" id="KW-0223">Dioxygenase</keyword>
<dbReference type="EMBL" id="JACHJG010000011">
    <property type="protein sequence ID" value="MBB4888974.1"/>
    <property type="molecule type" value="Genomic_DNA"/>
</dbReference>
<proteinExistence type="predicted"/>
<dbReference type="RefSeq" id="WP_184737030.1">
    <property type="nucleotide sequence ID" value="NZ_BMRW01000002.1"/>
</dbReference>
<dbReference type="Proteomes" id="UP000556436">
    <property type="component" value="Unassembled WGS sequence"/>
</dbReference>
<dbReference type="GO" id="GO:0051213">
    <property type="term" value="F:dioxygenase activity"/>
    <property type="evidence" value="ECO:0007669"/>
    <property type="project" value="UniProtKB-KW"/>
</dbReference>
<name>A0A7W7LFB0_STRNE</name>
<dbReference type="Pfam" id="PF00903">
    <property type="entry name" value="Glyoxalase"/>
    <property type="match status" value="1"/>
</dbReference>
<comment type="caution">
    <text evidence="2">The sequence shown here is derived from an EMBL/GenBank/DDBJ whole genome shotgun (WGS) entry which is preliminary data.</text>
</comment>
<evidence type="ECO:0000313" key="3">
    <source>
        <dbReference type="Proteomes" id="UP000556436"/>
    </source>
</evidence>
<protein>
    <submittedName>
        <fullName evidence="2">Extradiol dioxygenase family protein</fullName>
    </submittedName>
</protein>